<dbReference type="Proteomes" id="UP001163046">
    <property type="component" value="Unassembled WGS sequence"/>
</dbReference>
<dbReference type="EMBL" id="MU826827">
    <property type="protein sequence ID" value="KAJ7374957.1"/>
    <property type="molecule type" value="Genomic_DNA"/>
</dbReference>
<evidence type="ECO:0000313" key="4">
    <source>
        <dbReference type="Proteomes" id="UP001163046"/>
    </source>
</evidence>
<evidence type="ECO:0000256" key="1">
    <source>
        <dbReference type="SAM" id="MobiDB-lite"/>
    </source>
</evidence>
<protein>
    <submittedName>
        <fullName evidence="3">Uncharacterized protein</fullName>
    </submittedName>
</protein>
<name>A0A9W9Z4I4_9CNID</name>
<feature type="transmembrane region" description="Helical" evidence="2">
    <location>
        <begin position="7"/>
        <end position="28"/>
    </location>
</feature>
<evidence type="ECO:0000313" key="3">
    <source>
        <dbReference type="EMBL" id="KAJ7374957.1"/>
    </source>
</evidence>
<dbReference type="AlphaFoldDB" id="A0A9W9Z4I4"/>
<proteinExistence type="predicted"/>
<keyword evidence="2" id="KW-0812">Transmembrane</keyword>
<accession>A0A9W9Z4I4</accession>
<keyword evidence="2" id="KW-1133">Transmembrane helix</keyword>
<gene>
    <name evidence="3" type="ORF">OS493_005317</name>
</gene>
<organism evidence="3 4">
    <name type="scientific">Desmophyllum pertusum</name>
    <dbReference type="NCBI Taxonomy" id="174260"/>
    <lineage>
        <taxon>Eukaryota</taxon>
        <taxon>Metazoa</taxon>
        <taxon>Cnidaria</taxon>
        <taxon>Anthozoa</taxon>
        <taxon>Hexacorallia</taxon>
        <taxon>Scleractinia</taxon>
        <taxon>Caryophylliina</taxon>
        <taxon>Caryophylliidae</taxon>
        <taxon>Desmophyllum</taxon>
    </lineage>
</organism>
<comment type="caution">
    <text evidence="3">The sequence shown here is derived from an EMBL/GenBank/DDBJ whole genome shotgun (WGS) entry which is preliminary data.</text>
</comment>
<reference evidence="3" key="1">
    <citation type="submission" date="2023-01" db="EMBL/GenBank/DDBJ databases">
        <title>Genome assembly of the deep-sea coral Lophelia pertusa.</title>
        <authorList>
            <person name="Herrera S."/>
            <person name="Cordes E."/>
        </authorList>
    </citation>
    <scope>NUCLEOTIDE SEQUENCE</scope>
    <source>
        <strain evidence="3">USNM1676648</strain>
        <tissue evidence="3">Polyp</tissue>
    </source>
</reference>
<keyword evidence="2" id="KW-0472">Membrane</keyword>
<sequence length="122" mass="13149">MGSLIKLVYVLIVLSIAADVINLGGNWFNTNPNGGEISVRSSSLFLPGADGSLGKIVKAAVYLTKSAIKAAKRHAKNQAKARGNARNKARRSQGGSEHTKNARKSTKDKHQRGQARRNRDRG</sequence>
<evidence type="ECO:0000256" key="2">
    <source>
        <dbReference type="SAM" id="Phobius"/>
    </source>
</evidence>
<feature type="compositionally biased region" description="Basic residues" evidence="1">
    <location>
        <begin position="72"/>
        <end position="91"/>
    </location>
</feature>
<feature type="compositionally biased region" description="Basic residues" evidence="1">
    <location>
        <begin position="101"/>
        <end position="122"/>
    </location>
</feature>
<keyword evidence="4" id="KW-1185">Reference proteome</keyword>
<feature type="region of interest" description="Disordered" evidence="1">
    <location>
        <begin position="72"/>
        <end position="122"/>
    </location>
</feature>
<dbReference type="OrthoDB" id="5986704at2759"/>